<gene>
    <name evidence="2" type="ORF">Azoinq_11940</name>
</gene>
<accession>A0A975XUA5</accession>
<reference evidence="2" key="1">
    <citation type="submission" date="2020-11" db="EMBL/GenBank/DDBJ databases">
        <title>Azospira inquinata sp. nov.</title>
        <authorList>
            <person name="Moe W.M."/>
            <person name="Mikes M.C."/>
        </authorList>
    </citation>
    <scope>NUCLEOTIDE SEQUENCE</scope>
    <source>
        <strain evidence="2">Azo-3</strain>
    </source>
</reference>
<dbReference type="Proteomes" id="UP000683428">
    <property type="component" value="Chromosome"/>
</dbReference>
<dbReference type="KEGG" id="aiq:Azoinq_11940"/>
<proteinExistence type="predicted"/>
<sequence>MISLLLSVLAYFLASFWLRRYFDRQELPPGRVRSLLIFTLALAVSYGVGALAGRWLS</sequence>
<protein>
    <submittedName>
        <fullName evidence="2">Uncharacterized protein</fullName>
    </submittedName>
</protein>
<evidence type="ECO:0000313" key="3">
    <source>
        <dbReference type="Proteomes" id="UP000683428"/>
    </source>
</evidence>
<dbReference type="RefSeq" id="WP_216128785.1">
    <property type="nucleotide sequence ID" value="NZ_CP064782.1"/>
</dbReference>
<dbReference type="EMBL" id="CP064782">
    <property type="protein sequence ID" value="QWT48555.1"/>
    <property type="molecule type" value="Genomic_DNA"/>
</dbReference>
<keyword evidence="3" id="KW-1185">Reference proteome</keyword>
<evidence type="ECO:0000256" key="1">
    <source>
        <dbReference type="SAM" id="Phobius"/>
    </source>
</evidence>
<keyword evidence="1" id="KW-0472">Membrane</keyword>
<feature type="transmembrane region" description="Helical" evidence="1">
    <location>
        <begin position="34"/>
        <end position="56"/>
    </location>
</feature>
<evidence type="ECO:0000313" key="2">
    <source>
        <dbReference type="EMBL" id="QWT48555.1"/>
    </source>
</evidence>
<dbReference type="AlphaFoldDB" id="A0A975XUA5"/>
<keyword evidence="1" id="KW-1133">Transmembrane helix</keyword>
<organism evidence="2 3">
    <name type="scientific">Azospira inquinata</name>
    <dbReference type="NCBI Taxonomy" id="2785627"/>
    <lineage>
        <taxon>Bacteria</taxon>
        <taxon>Pseudomonadati</taxon>
        <taxon>Pseudomonadota</taxon>
        <taxon>Betaproteobacteria</taxon>
        <taxon>Rhodocyclales</taxon>
        <taxon>Rhodocyclaceae</taxon>
        <taxon>Azospira</taxon>
    </lineage>
</organism>
<name>A0A975XUA5_9RHOO</name>
<keyword evidence="1" id="KW-0812">Transmembrane</keyword>